<dbReference type="Pfam" id="PF00892">
    <property type="entry name" value="EamA"/>
    <property type="match status" value="2"/>
</dbReference>
<feature type="transmembrane region" description="Helical" evidence="2">
    <location>
        <begin position="174"/>
        <end position="194"/>
    </location>
</feature>
<organism evidence="4 5">
    <name type="scientific">Streptomyces liliifuscus</name>
    <dbReference type="NCBI Taxonomy" id="2797636"/>
    <lineage>
        <taxon>Bacteria</taxon>
        <taxon>Bacillati</taxon>
        <taxon>Actinomycetota</taxon>
        <taxon>Actinomycetes</taxon>
        <taxon>Kitasatosporales</taxon>
        <taxon>Streptomycetaceae</taxon>
        <taxon>Streptomyces</taxon>
    </lineage>
</organism>
<evidence type="ECO:0000259" key="3">
    <source>
        <dbReference type="Pfam" id="PF00892"/>
    </source>
</evidence>
<feature type="domain" description="EamA" evidence="3">
    <location>
        <begin position="3"/>
        <end position="132"/>
    </location>
</feature>
<dbReference type="KEGG" id="slf:JEQ17_31995"/>
<feature type="transmembrane region" description="Helical" evidence="2">
    <location>
        <begin position="62"/>
        <end position="80"/>
    </location>
</feature>
<dbReference type="InterPro" id="IPR037185">
    <property type="entry name" value="EmrE-like"/>
</dbReference>
<keyword evidence="2" id="KW-0812">Transmembrane</keyword>
<dbReference type="Proteomes" id="UP000595636">
    <property type="component" value="Chromosome"/>
</dbReference>
<protein>
    <submittedName>
        <fullName evidence="4">DMT family transporter</fullName>
    </submittedName>
</protein>
<dbReference type="Gene3D" id="1.10.3730.20">
    <property type="match status" value="1"/>
</dbReference>
<feature type="transmembrane region" description="Helical" evidence="2">
    <location>
        <begin position="117"/>
        <end position="135"/>
    </location>
</feature>
<evidence type="ECO:0000313" key="5">
    <source>
        <dbReference type="Proteomes" id="UP000595636"/>
    </source>
</evidence>
<reference evidence="4 5" key="1">
    <citation type="submission" date="2020-12" db="EMBL/GenBank/DDBJ databases">
        <title>A novel species.</title>
        <authorList>
            <person name="Li K."/>
        </authorList>
    </citation>
    <scope>NUCLEOTIDE SEQUENCE [LARGE SCALE GENOMIC DNA]</scope>
    <source>
        <strain evidence="4 5">ZYC-3</strain>
    </source>
</reference>
<feature type="transmembrane region" description="Helical" evidence="2">
    <location>
        <begin position="206"/>
        <end position="226"/>
    </location>
</feature>
<feature type="transmembrane region" description="Helical" evidence="2">
    <location>
        <begin position="147"/>
        <end position="168"/>
    </location>
</feature>
<keyword evidence="2" id="KW-0472">Membrane</keyword>
<feature type="transmembrane region" description="Helical" evidence="2">
    <location>
        <begin position="92"/>
        <end position="111"/>
    </location>
</feature>
<evidence type="ECO:0000256" key="1">
    <source>
        <dbReference type="ARBA" id="ARBA00007362"/>
    </source>
</evidence>
<dbReference type="SUPFAM" id="SSF103481">
    <property type="entry name" value="Multidrug resistance efflux transporter EmrE"/>
    <property type="match status" value="2"/>
</dbReference>
<keyword evidence="2" id="KW-1133">Transmembrane helix</keyword>
<keyword evidence="5" id="KW-1185">Reference proteome</keyword>
<dbReference type="GO" id="GO:0016020">
    <property type="term" value="C:membrane"/>
    <property type="evidence" value="ECO:0007669"/>
    <property type="project" value="InterPro"/>
</dbReference>
<feature type="domain" description="EamA" evidence="3">
    <location>
        <begin position="153"/>
        <end position="277"/>
    </location>
</feature>
<dbReference type="PANTHER" id="PTHR22911">
    <property type="entry name" value="ACYL-MALONYL CONDENSING ENZYME-RELATED"/>
    <property type="match status" value="1"/>
</dbReference>
<accession>A0A7T7KZD7</accession>
<dbReference type="AlphaFoldDB" id="A0A7T7KZD7"/>
<name>A0A7T7KZD7_9ACTN</name>
<dbReference type="EMBL" id="CP066831">
    <property type="protein sequence ID" value="QQM43555.1"/>
    <property type="molecule type" value="Genomic_DNA"/>
</dbReference>
<comment type="similarity">
    <text evidence="1">Belongs to the EamA transporter family.</text>
</comment>
<feature type="transmembrane region" description="Helical" evidence="2">
    <location>
        <begin position="232"/>
        <end position="254"/>
    </location>
</feature>
<evidence type="ECO:0000256" key="2">
    <source>
        <dbReference type="SAM" id="Phobius"/>
    </source>
</evidence>
<gene>
    <name evidence="4" type="ORF">JEQ17_31995</name>
</gene>
<sequence>MTIGILLALLAAVGYGTSDFIGGFGSGRVSAWAVAFTGQLAGAAAIVGVSLAMPGTPSLRDFGWATLAGLGGAIGSAFLYRGLASGSMGTAAPVSAVGAAILPVLVGSALGERPTSLVWLGVLVALPGIWLVAHESGADPAAGRRPAMIDGGIAGLGFGCLFVATAQIPSSAGVLPLAVSQLIGAVVIAVIATALRRPWRSGVRHLHWGVVAGTLGAVGTCLYLAATQAADLGVTAVLTSLYPAITVLLAVVCLKERIRPTQRLGLATCGAAVVLVAIG</sequence>
<dbReference type="InterPro" id="IPR000620">
    <property type="entry name" value="EamA_dom"/>
</dbReference>
<dbReference type="RefSeq" id="WP_200398397.1">
    <property type="nucleotide sequence ID" value="NZ_CP066831.1"/>
</dbReference>
<proteinExistence type="inferred from homology"/>
<evidence type="ECO:0000313" key="4">
    <source>
        <dbReference type="EMBL" id="QQM43555.1"/>
    </source>
</evidence>